<proteinExistence type="predicted"/>
<evidence type="ECO:0000256" key="1">
    <source>
        <dbReference type="SAM" id="MobiDB-lite"/>
    </source>
</evidence>
<evidence type="ECO:0000313" key="3">
    <source>
        <dbReference type="Proteomes" id="UP000005237"/>
    </source>
</evidence>
<dbReference type="EnsemblMetazoa" id="CJA06922.1">
    <property type="protein sequence ID" value="CJA06922.1"/>
    <property type="gene ID" value="WBGene00126126"/>
</dbReference>
<dbReference type="Proteomes" id="UP000005237">
    <property type="component" value="Unassembled WGS sequence"/>
</dbReference>
<feature type="region of interest" description="Disordered" evidence="1">
    <location>
        <begin position="140"/>
        <end position="184"/>
    </location>
</feature>
<sequence length="453" mass="52528">MKKCEGVKLRKEDSDEWLCSSTYKPNKSEIVGNSEERKTSKKKKLKVIVPPRIVQSTPRFERTKNGIRRIEAEKRVIADMIDDTDDVELLNMVPERKVVTPKIPSKSLIIRRSINDSPLEVRQSPEQIFASLTPKRRRSLDIVQPEVKRRKEKDKEDEEDANEEKDPFLPEQDQNNFDEDDSDVSNIFDNLSPIKFQSENGRFEKEKEDIMQEFSSQKSKFSLNFISGYDAQFSVFERPNDSPDLFEDGEPLSIHEESEAKELDGSPFKIDTSPEKRKLVKFVDEAEIEDNEKKNISAKKTLRFTEPEEPSAWRREEIIDETCEHYPQSSVFREYAIDMETCGYNEEESCLPDYAQKDTQKYTEAAESCAYQPNPNTTDNSDHLLDEELYERSDLTGLAARFASLMSSKSSERRVLMSDVTFGMVPRNKIVKLEQKRQWRSSLVFCSLSISKT</sequence>
<accession>A0A8R1HTY4</accession>
<reference evidence="3" key="1">
    <citation type="submission" date="2010-08" db="EMBL/GenBank/DDBJ databases">
        <authorList>
            <consortium name="Caenorhabditis japonica Sequencing Consortium"/>
            <person name="Wilson R.K."/>
        </authorList>
    </citation>
    <scope>NUCLEOTIDE SEQUENCE [LARGE SCALE GENOMIC DNA]</scope>
    <source>
        <strain evidence="3">DF5081</strain>
    </source>
</reference>
<reference evidence="2" key="2">
    <citation type="submission" date="2022-06" db="UniProtKB">
        <authorList>
            <consortium name="EnsemblMetazoa"/>
        </authorList>
    </citation>
    <scope>IDENTIFICATION</scope>
    <source>
        <strain evidence="2">DF5081</strain>
    </source>
</reference>
<name>A0A8R1HTY4_CAEJA</name>
<dbReference type="AlphaFoldDB" id="A0A8R1HTY4"/>
<keyword evidence="3" id="KW-1185">Reference proteome</keyword>
<organism evidence="2 3">
    <name type="scientific">Caenorhabditis japonica</name>
    <dbReference type="NCBI Taxonomy" id="281687"/>
    <lineage>
        <taxon>Eukaryota</taxon>
        <taxon>Metazoa</taxon>
        <taxon>Ecdysozoa</taxon>
        <taxon>Nematoda</taxon>
        <taxon>Chromadorea</taxon>
        <taxon>Rhabditida</taxon>
        <taxon>Rhabditina</taxon>
        <taxon>Rhabditomorpha</taxon>
        <taxon>Rhabditoidea</taxon>
        <taxon>Rhabditidae</taxon>
        <taxon>Peloderinae</taxon>
        <taxon>Caenorhabditis</taxon>
    </lineage>
</organism>
<protein>
    <submittedName>
        <fullName evidence="2">Uncharacterized protein</fullName>
    </submittedName>
</protein>
<evidence type="ECO:0000313" key="2">
    <source>
        <dbReference type="EnsemblMetazoa" id="CJA06922.1"/>
    </source>
</evidence>